<gene>
    <name evidence="10" type="ORF">ACFOLG_09120</name>
</gene>
<dbReference type="CDD" id="cd02021">
    <property type="entry name" value="GntK"/>
    <property type="match status" value="1"/>
</dbReference>
<dbReference type="PANTHER" id="PTHR43442:SF3">
    <property type="entry name" value="GLUCONOKINASE-RELATED"/>
    <property type="match status" value="1"/>
</dbReference>
<evidence type="ECO:0000256" key="4">
    <source>
        <dbReference type="ARBA" id="ARBA00022679"/>
    </source>
</evidence>
<organism evidence="10 11">
    <name type="scientific">Vogesella facilis</name>
    <dbReference type="NCBI Taxonomy" id="1655232"/>
    <lineage>
        <taxon>Bacteria</taxon>
        <taxon>Pseudomonadati</taxon>
        <taxon>Pseudomonadota</taxon>
        <taxon>Betaproteobacteria</taxon>
        <taxon>Neisseriales</taxon>
        <taxon>Chromobacteriaceae</taxon>
        <taxon>Vogesella</taxon>
    </lineage>
</organism>
<evidence type="ECO:0000256" key="1">
    <source>
        <dbReference type="ARBA" id="ARBA00004761"/>
    </source>
</evidence>
<comment type="catalytic activity">
    <reaction evidence="8 9">
        <text>D-gluconate + ATP = 6-phospho-D-gluconate + ADP + H(+)</text>
        <dbReference type="Rhea" id="RHEA:19433"/>
        <dbReference type="ChEBI" id="CHEBI:15378"/>
        <dbReference type="ChEBI" id="CHEBI:18391"/>
        <dbReference type="ChEBI" id="CHEBI:30616"/>
        <dbReference type="ChEBI" id="CHEBI:58759"/>
        <dbReference type="ChEBI" id="CHEBI:456216"/>
        <dbReference type="EC" id="2.7.1.12"/>
    </reaction>
</comment>
<evidence type="ECO:0000256" key="5">
    <source>
        <dbReference type="ARBA" id="ARBA00022741"/>
    </source>
</evidence>
<dbReference type="Pfam" id="PF01202">
    <property type="entry name" value="SKI"/>
    <property type="match status" value="1"/>
</dbReference>
<reference evidence="11" key="1">
    <citation type="journal article" date="2019" name="Int. J. Syst. Evol. Microbiol.">
        <title>The Global Catalogue of Microorganisms (GCM) 10K type strain sequencing project: providing services to taxonomists for standard genome sequencing and annotation.</title>
        <authorList>
            <consortium name="The Broad Institute Genomics Platform"/>
            <consortium name="The Broad Institute Genome Sequencing Center for Infectious Disease"/>
            <person name="Wu L."/>
            <person name="Ma J."/>
        </authorList>
    </citation>
    <scope>NUCLEOTIDE SEQUENCE [LARGE SCALE GENOMIC DNA]</scope>
    <source>
        <strain evidence="11">KCTC 42742</strain>
    </source>
</reference>
<dbReference type="NCBIfam" id="TIGR01313">
    <property type="entry name" value="therm_gnt_kin"/>
    <property type="match status" value="1"/>
</dbReference>
<sequence length="171" mass="18137">MTANNIVIMGVAGCGKSHIGQALAAVLGTAFIEGDSFHPPENIALMSAGTPLDDSHRQGWLEALAARLAASRAGSGSVLACSALKRRYRDILRAADPDILFVHLAGSPEQIAPRMQQRSAHFMPSSLLASQFADLEPPAADENALTVNVGEAPEAITQRILDRLSLRSTRQ</sequence>
<evidence type="ECO:0000313" key="11">
    <source>
        <dbReference type="Proteomes" id="UP001595741"/>
    </source>
</evidence>
<comment type="similarity">
    <text evidence="2 9">Belongs to the gluconokinase GntK/GntV family.</text>
</comment>
<keyword evidence="6 9" id="KW-0418">Kinase</keyword>
<dbReference type="InterPro" id="IPR031322">
    <property type="entry name" value="Shikimate/glucono_kinase"/>
</dbReference>
<proteinExistence type="inferred from homology"/>
<evidence type="ECO:0000256" key="7">
    <source>
        <dbReference type="ARBA" id="ARBA00022840"/>
    </source>
</evidence>
<dbReference type="SUPFAM" id="SSF52540">
    <property type="entry name" value="P-loop containing nucleoside triphosphate hydrolases"/>
    <property type="match status" value="1"/>
</dbReference>
<evidence type="ECO:0000256" key="3">
    <source>
        <dbReference type="ARBA" id="ARBA00012054"/>
    </source>
</evidence>
<dbReference type="Proteomes" id="UP001595741">
    <property type="component" value="Unassembled WGS sequence"/>
</dbReference>
<keyword evidence="11" id="KW-1185">Reference proteome</keyword>
<evidence type="ECO:0000256" key="8">
    <source>
        <dbReference type="ARBA" id="ARBA00048090"/>
    </source>
</evidence>
<accession>A0ABV7RDE3</accession>
<keyword evidence="7 9" id="KW-0067">ATP-binding</keyword>
<dbReference type="EMBL" id="JBHRXN010000026">
    <property type="protein sequence ID" value="MFC3532346.1"/>
    <property type="molecule type" value="Genomic_DNA"/>
</dbReference>
<keyword evidence="4 9" id="KW-0808">Transferase</keyword>
<dbReference type="Gene3D" id="3.40.50.300">
    <property type="entry name" value="P-loop containing nucleotide triphosphate hydrolases"/>
    <property type="match status" value="1"/>
</dbReference>
<comment type="caution">
    <text evidence="10">The sequence shown here is derived from an EMBL/GenBank/DDBJ whole genome shotgun (WGS) entry which is preliminary data.</text>
</comment>
<dbReference type="InterPro" id="IPR006001">
    <property type="entry name" value="Therm_gnt_kin"/>
</dbReference>
<keyword evidence="5 9" id="KW-0547">Nucleotide-binding</keyword>
<evidence type="ECO:0000256" key="6">
    <source>
        <dbReference type="ARBA" id="ARBA00022777"/>
    </source>
</evidence>
<dbReference type="InterPro" id="IPR027417">
    <property type="entry name" value="P-loop_NTPase"/>
</dbReference>
<comment type="pathway">
    <text evidence="1">Carbohydrate acid metabolism.</text>
</comment>
<evidence type="ECO:0000313" key="10">
    <source>
        <dbReference type="EMBL" id="MFC3532346.1"/>
    </source>
</evidence>
<evidence type="ECO:0000256" key="2">
    <source>
        <dbReference type="ARBA" id="ARBA00008420"/>
    </source>
</evidence>
<protein>
    <recommendedName>
        <fullName evidence="3 9">Gluconokinase</fullName>
        <ecNumber evidence="3 9">2.7.1.12</ecNumber>
    </recommendedName>
</protein>
<evidence type="ECO:0000256" key="9">
    <source>
        <dbReference type="RuleBase" id="RU363066"/>
    </source>
</evidence>
<dbReference type="RefSeq" id="WP_386091017.1">
    <property type="nucleotide sequence ID" value="NZ_JBHRXN010000026.1"/>
</dbReference>
<dbReference type="PANTHER" id="PTHR43442">
    <property type="entry name" value="GLUCONOKINASE-RELATED"/>
    <property type="match status" value="1"/>
</dbReference>
<name>A0ABV7RDE3_9NEIS</name>
<dbReference type="EC" id="2.7.1.12" evidence="3 9"/>